<feature type="signal peptide" evidence="1">
    <location>
        <begin position="1"/>
        <end position="20"/>
    </location>
</feature>
<dbReference type="Gene3D" id="2.60.20.10">
    <property type="entry name" value="Crystallins"/>
    <property type="match status" value="1"/>
</dbReference>
<evidence type="ECO:0008006" key="5">
    <source>
        <dbReference type="Google" id="ProtNLM"/>
    </source>
</evidence>
<name>J3P6U9_GAET3</name>
<dbReference type="HOGENOM" id="CLU_138671_0_0_1"/>
<reference evidence="4" key="1">
    <citation type="submission" date="2010-07" db="EMBL/GenBank/DDBJ databases">
        <title>The genome sequence of Gaeumannomyces graminis var. tritici strain R3-111a-1.</title>
        <authorList>
            <consortium name="The Broad Institute Genome Sequencing Platform"/>
            <person name="Ma L.-J."/>
            <person name="Dead R."/>
            <person name="Young S."/>
            <person name="Zeng Q."/>
            <person name="Koehrsen M."/>
            <person name="Alvarado L."/>
            <person name="Berlin A."/>
            <person name="Chapman S.B."/>
            <person name="Chen Z."/>
            <person name="Freedman E."/>
            <person name="Gellesch M."/>
            <person name="Goldberg J."/>
            <person name="Griggs A."/>
            <person name="Gujja S."/>
            <person name="Heilman E.R."/>
            <person name="Heiman D."/>
            <person name="Hepburn T."/>
            <person name="Howarth C."/>
            <person name="Jen D."/>
            <person name="Larson L."/>
            <person name="Mehta T."/>
            <person name="Neiman D."/>
            <person name="Pearson M."/>
            <person name="Roberts A."/>
            <person name="Saif S."/>
            <person name="Shea T."/>
            <person name="Shenoy N."/>
            <person name="Sisk P."/>
            <person name="Stolte C."/>
            <person name="Sykes S."/>
            <person name="Walk T."/>
            <person name="White J."/>
            <person name="Yandava C."/>
            <person name="Haas B."/>
            <person name="Nusbaum C."/>
            <person name="Birren B."/>
        </authorList>
    </citation>
    <scope>NUCLEOTIDE SEQUENCE [LARGE SCALE GENOMIC DNA]</scope>
    <source>
        <strain evidence="4">R3-111a-1</strain>
    </source>
</reference>
<sequence>MARLSPYLLYAAVAASSTTAAVMPDGTTEPPPVVQAAPGIESVPNTATTVQSVPARPPHGYAAEEMQKRAITQIQFWKERNFRGQYAITTLDPKVCYTFGGPSWTQWDKAIVAVNIASNGPCRFYEGHYCDVNSLGPIEYGRPIEDLGVYGWARRASSIRCD</sequence>
<dbReference type="EMBL" id="GL385399">
    <property type="protein sequence ID" value="EJT72375.1"/>
    <property type="molecule type" value="Genomic_DNA"/>
</dbReference>
<accession>J3P6U9</accession>
<feature type="chain" id="PRO_5015095021" description="Beta/gamma crystallin 'Greek key' domain-containing protein" evidence="1">
    <location>
        <begin position="21"/>
        <end position="162"/>
    </location>
</feature>
<dbReference type="RefSeq" id="XP_009225349.1">
    <property type="nucleotide sequence ID" value="XM_009227085.1"/>
</dbReference>
<reference evidence="3" key="5">
    <citation type="submission" date="2018-04" db="UniProtKB">
        <authorList>
            <consortium name="EnsemblFungi"/>
        </authorList>
    </citation>
    <scope>IDENTIFICATION</scope>
    <source>
        <strain evidence="3">R3-111a-1</strain>
    </source>
</reference>
<reference evidence="2" key="2">
    <citation type="submission" date="2010-07" db="EMBL/GenBank/DDBJ databases">
        <authorList>
            <consortium name="The Broad Institute Genome Sequencing Platform"/>
            <consortium name="Broad Institute Genome Sequencing Center for Infectious Disease"/>
            <person name="Ma L.-J."/>
            <person name="Dead R."/>
            <person name="Young S."/>
            <person name="Zeng Q."/>
            <person name="Koehrsen M."/>
            <person name="Alvarado L."/>
            <person name="Berlin A."/>
            <person name="Chapman S.B."/>
            <person name="Chen Z."/>
            <person name="Freedman E."/>
            <person name="Gellesch M."/>
            <person name="Goldberg J."/>
            <person name="Griggs A."/>
            <person name="Gujja S."/>
            <person name="Heilman E.R."/>
            <person name="Heiman D."/>
            <person name="Hepburn T."/>
            <person name="Howarth C."/>
            <person name="Jen D."/>
            <person name="Larson L."/>
            <person name="Mehta T."/>
            <person name="Neiman D."/>
            <person name="Pearson M."/>
            <person name="Roberts A."/>
            <person name="Saif S."/>
            <person name="Shea T."/>
            <person name="Shenoy N."/>
            <person name="Sisk P."/>
            <person name="Stolte C."/>
            <person name="Sykes S."/>
            <person name="Walk T."/>
            <person name="White J."/>
            <person name="Yandava C."/>
            <person name="Haas B."/>
            <person name="Nusbaum C."/>
            <person name="Birren B."/>
        </authorList>
    </citation>
    <scope>NUCLEOTIDE SEQUENCE</scope>
    <source>
        <strain evidence="2">R3-111a-1</strain>
    </source>
</reference>
<keyword evidence="1" id="KW-0732">Signal</keyword>
<organism evidence="2">
    <name type="scientific">Gaeumannomyces tritici (strain R3-111a-1)</name>
    <name type="common">Wheat and barley take-all root rot fungus</name>
    <name type="synonym">Gaeumannomyces graminis var. tritici</name>
    <dbReference type="NCBI Taxonomy" id="644352"/>
    <lineage>
        <taxon>Eukaryota</taxon>
        <taxon>Fungi</taxon>
        <taxon>Dikarya</taxon>
        <taxon>Ascomycota</taxon>
        <taxon>Pezizomycotina</taxon>
        <taxon>Sordariomycetes</taxon>
        <taxon>Sordariomycetidae</taxon>
        <taxon>Magnaporthales</taxon>
        <taxon>Magnaporthaceae</taxon>
        <taxon>Gaeumannomyces</taxon>
    </lineage>
</organism>
<dbReference type="Proteomes" id="UP000006039">
    <property type="component" value="Unassembled WGS sequence"/>
</dbReference>
<evidence type="ECO:0000313" key="3">
    <source>
        <dbReference type="EnsemblFungi" id="EJT72375"/>
    </source>
</evidence>
<protein>
    <recommendedName>
        <fullName evidence="5">Beta/gamma crystallin 'Greek key' domain-containing protein</fullName>
    </recommendedName>
</protein>
<reference evidence="3" key="4">
    <citation type="journal article" date="2015" name="G3 (Bethesda)">
        <title>Genome sequences of three phytopathogenic species of the Magnaporthaceae family of fungi.</title>
        <authorList>
            <person name="Okagaki L.H."/>
            <person name="Nunes C.C."/>
            <person name="Sailsbery J."/>
            <person name="Clay B."/>
            <person name="Brown D."/>
            <person name="John T."/>
            <person name="Oh Y."/>
            <person name="Young N."/>
            <person name="Fitzgerald M."/>
            <person name="Haas B.J."/>
            <person name="Zeng Q."/>
            <person name="Young S."/>
            <person name="Adiconis X."/>
            <person name="Fan L."/>
            <person name="Levin J.Z."/>
            <person name="Mitchell T.K."/>
            <person name="Okubara P.A."/>
            <person name="Farman M.L."/>
            <person name="Kohn L.M."/>
            <person name="Birren B."/>
            <person name="Ma L.-J."/>
            <person name="Dean R.A."/>
        </authorList>
    </citation>
    <scope>NUCLEOTIDE SEQUENCE</scope>
    <source>
        <strain evidence="3">R3-111a-1</strain>
    </source>
</reference>
<dbReference type="EnsemblFungi" id="EJT72375">
    <property type="protein sequence ID" value="EJT72375"/>
    <property type="gene ID" value="GGTG_09241"/>
</dbReference>
<evidence type="ECO:0000256" key="1">
    <source>
        <dbReference type="SAM" id="SignalP"/>
    </source>
</evidence>
<dbReference type="GeneID" id="20349699"/>
<evidence type="ECO:0000313" key="2">
    <source>
        <dbReference type="EMBL" id="EJT72375.1"/>
    </source>
</evidence>
<evidence type="ECO:0000313" key="4">
    <source>
        <dbReference type="Proteomes" id="UP000006039"/>
    </source>
</evidence>
<reference evidence="2" key="3">
    <citation type="submission" date="2010-09" db="EMBL/GenBank/DDBJ databases">
        <title>Annotation of Gaeumannomyces graminis var. tritici R3-111a-1.</title>
        <authorList>
            <consortium name="The Broad Institute Genome Sequencing Platform"/>
            <person name="Ma L.-J."/>
            <person name="Dead R."/>
            <person name="Young S.K."/>
            <person name="Zeng Q."/>
            <person name="Gargeya S."/>
            <person name="Fitzgerald M."/>
            <person name="Haas B."/>
            <person name="Abouelleil A."/>
            <person name="Alvarado L."/>
            <person name="Arachchi H.M."/>
            <person name="Berlin A."/>
            <person name="Brown A."/>
            <person name="Chapman S.B."/>
            <person name="Chen Z."/>
            <person name="Dunbar C."/>
            <person name="Freedman E."/>
            <person name="Gearin G."/>
            <person name="Gellesch M."/>
            <person name="Goldberg J."/>
            <person name="Griggs A."/>
            <person name="Gujja S."/>
            <person name="Heiman D."/>
            <person name="Howarth C."/>
            <person name="Larson L."/>
            <person name="Lui A."/>
            <person name="MacDonald P.J.P."/>
            <person name="Mehta T."/>
            <person name="Montmayeur A."/>
            <person name="Murphy C."/>
            <person name="Neiman D."/>
            <person name="Pearson M."/>
            <person name="Priest M."/>
            <person name="Roberts A."/>
            <person name="Saif S."/>
            <person name="Shea T."/>
            <person name="Shenoy N."/>
            <person name="Sisk P."/>
            <person name="Stolte C."/>
            <person name="Sykes S."/>
            <person name="Yandava C."/>
            <person name="Wortman J."/>
            <person name="Nusbaum C."/>
            <person name="Birren B."/>
        </authorList>
    </citation>
    <scope>NUCLEOTIDE SEQUENCE</scope>
    <source>
        <strain evidence="2">R3-111a-1</strain>
    </source>
</reference>
<gene>
    <name evidence="3" type="primary">20349699</name>
    <name evidence="2" type="ORF">GGTG_09241</name>
</gene>
<keyword evidence="4" id="KW-1185">Reference proteome</keyword>
<dbReference type="VEuPathDB" id="FungiDB:GGTG_09241"/>
<proteinExistence type="predicted"/>
<dbReference type="AlphaFoldDB" id="J3P6U9"/>